<name>A0A1I7WL88_HETBA</name>
<dbReference type="Proteomes" id="UP000095283">
    <property type="component" value="Unplaced"/>
</dbReference>
<organism evidence="1 2">
    <name type="scientific">Heterorhabditis bacteriophora</name>
    <name type="common">Entomopathogenic nematode worm</name>
    <dbReference type="NCBI Taxonomy" id="37862"/>
    <lineage>
        <taxon>Eukaryota</taxon>
        <taxon>Metazoa</taxon>
        <taxon>Ecdysozoa</taxon>
        <taxon>Nematoda</taxon>
        <taxon>Chromadorea</taxon>
        <taxon>Rhabditida</taxon>
        <taxon>Rhabditina</taxon>
        <taxon>Rhabditomorpha</taxon>
        <taxon>Strongyloidea</taxon>
        <taxon>Heterorhabditidae</taxon>
        <taxon>Heterorhabditis</taxon>
    </lineage>
</organism>
<keyword evidence="1" id="KW-1185">Reference proteome</keyword>
<dbReference type="WBParaSite" id="Hba_05905">
    <property type="protein sequence ID" value="Hba_05905"/>
    <property type="gene ID" value="Hba_05905"/>
</dbReference>
<accession>A0A1I7WL88</accession>
<dbReference type="AlphaFoldDB" id="A0A1I7WL88"/>
<proteinExistence type="predicted"/>
<evidence type="ECO:0000313" key="2">
    <source>
        <dbReference type="WBParaSite" id="Hba_05905"/>
    </source>
</evidence>
<sequence length="124" mass="14491">MLSGRLYQILARLVKSITQLALKWLNYVHRLPLCHCSFPIKRMTIEVELGKNIRHTECNPIMRVYSIYYSPKGIIPSQTPTCCYKWPSIDSIIYVVKFITALAVVYRIINNYFPCLNITIYCLN</sequence>
<reference evidence="2" key="1">
    <citation type="submission" date="2016-11" db="UniProtKB">
        <authorList>
            <consortium name="WormBaseParasite"/>
        </authorList>
    </citation>
    <scope>IDENTIFICATION</scope>
</reference>
<evidence type="ECO:0000313" key="1">
    <source>
        <dbReference type="Proteomes" id="UP000095283"/>
    </source>
</evidence>
<protein>
    <submittedName>
        <fullName evidence="2">Ovule protein</fullName>
    </submittedName>
</protein>